<proteinExistence type="predicted"/>
<feature type="non-terminal residue" evidence="3">
    <location>
        <position position="1"/>
    </location>
</feature>
<dbReference type="Pfam" id="PF17668">
    <property type="entry name" value="Acetyltransf_17"/>
    <property type="match status" value="1"/>
</dbReference>
<protein>
    <recommendedName>
        <fullName evidence="4">Enhanced intracellular survival protein domain-containing protein</fullName>
    </recommendedName>
</protein>
<dbReference type="PANTHER" id="PTHR37817">
    <property type="entry name" value="N-ACETYLTRANSFERASE EIS"/>
    <property type="match status" value="1"/>
</dbReference>
<dbReference type="Gene3D" id="3.30.1050.10">
    <property type="entry name" value="SCP2 sterol-binding domain"/>
    <property type="match status" value="1"/>
</dbReference>
<evidence type="ECO:0000313" key="3">
    <source>
        <dbReference type="EMBL" id="SVA61136.1"/>
    </source>
</evidence>
<evidence type="ECO:0008006" key="4">
    <source>
        <dbReference type="Google" id="ProtNLM"/>
    </source>
</evidence>
<organism evidence="3">
    <name type="scientific">marine metagenome</name>
    <dbReference type="NCBI Taxonomy" id="408172"/>
    <lineage>
        <taxon>unclassified sequences</taxon>
        <taxon>metagenomes</taxon>
        <taxon>ecological metagenomes</taxon>
    </lineage>
</organism>
<feature type="domain" description="Enhanced intracellular survival protein" evidence="1">
    <location>
        <begin position="142"/>
        <end position="241"/>
    </location>
</feature>
<dbReference type="Pfam" id="PF13530">
    <property type="entry name" value="SCP2_2"/>
    <property type="match status" value="1"/>
</dbReference>
<dbReference type="GO" id="GO:0030649">
    <property type="term" value="P:aminoglycoside antibiotic catabolic process"/>
    <property type="evidence" value="ECO:0007669"/>
    <property type="project" value="TreeGrafter"/>
</dbReference>
<dbReference type="InterPro" id="IPR051554">
    <property type="entry name" value="Acetyltransferase_Eis"/>
</dbReference>
<dbReference type="EMBL" id="UINC01014313">
    <property type="protein sequence ID" value="SVA61136.1"/>
    <property type="molecule type" value="Genomic_DNA"/>
</dbReference>
<accession>A0A381X8R0</accession>
<sequence>QLYFCDEDEARTIFPDIYQSAIQNRVGTTVREDNWWQFRFLEPGLKGGDPRSWFVRHVESGMNTGYVRYTINGRVLHILELVSSTFEGYRALWRFCLDMDLVDTIEAAHRPVDEELRWMLADPRRLISSSEDRSWLRLVDAKSALENRSFSSEGSLTLRIKDDFLPWNDGVYTLSTDGHNSECVVSEKSPDITLSTSDVAAAYLGGVRFDLLARSGRINEDTPGSIDLLDRLFTTDRMPWCIDGW</sequence>
<dbReference type="Gene3D" id="3.40.630.30">
    <property type="match status" value="1"/>
</dbReference>
<dbReference type="PANTHER" id="PTHR37817:SF1">
    <property type="entry name" value="N-ACETYLTRANSFERASE EIS"/>
    <property type="match status" value="1"/>
</dbReference>
<dbReference type="InterPro" id="IPR016181">
    <property type="entry name" value="Acyl_CoA_acyltransferase"/>
</dbReference>
<dbReference type="SUPFAM" id="SSF55729">
    <property type="entry name" value="Acyl-CoA N-acyltransferases (Nat)"/>
    <property type="match status" value="1"/>
</dbReference>
<dbReference type="AlphaFoldDB" id="A0A381X8R0"/>
<dbReference type="InterPro" id="IPR025559">
    <property type="entry name" value="Eis_dom"/>
</dbReference>
<evidence type="ECO:0000259" key="2">
    <source>
        <dbReference type="Pfam" id="PF17668"/>
    </source>
</evidence>
<dbReference type="SUPFAM" id="SSF55718">
    <property type="entry name" value="SCP-like"/>
    <property type="match status" value="1"/>
</dbReference>
<dbReference type="GO" id="GO:0034069">
    <property type="term" value="F:aminoglycoside N-acetyltransferase activity"/>
    <property type="evidence" value="ECO:0007669"/>
    <property type="project" value="TreeGrafter"/>
</dbReference>
<name>A0A381X8R0_9ZZZZ</name>
<evidence type="ECO:0000259" key="1">
    <source>
        <dbReference type="Pfam" id="PF13530"/>
    </source>
</evidence>
<reference evidence="3" key="1">
    <citation type="submission" date="2018-05" db="EMBL/GenBank/DDBJ databases">
        <authorList>
            <person name="Lanie J.A."/>
            <person name="Ng W.-L."/>
            <person name="Kazmierczak K.M."/>
            <person name="Andrzejewski T.M."/>
            <person name="Davidsen T.M."/>
            <person name="Wayne K.J."/>
            <person name="Tettelin H."/>
            <person name="Glass J.I."/>
            <person name="Rusch D."/>
            <person name="Podicherti R."/>
            <person name="Tsui H.-C.T."/>
            <person name="Winkler M.E."/>
        </authorList>
    </citation>
    <scope>NUCLEOTIDE SEQUENCE</scope>
</reference>
<dbReference type="InterPro" id="IPR036527">
    <property type="entry name" value="SCP2_sterol-bd_dom_sf"/>
</dbReference>
<feature type="domain" description="Eis-like acetyltransferase" evidence="2">
    <location>
        <begin position="27"/>
        <end position="127"/>
    </location>
</feature>
<dbReference type="InterPro" id="IPR041380">
    <property type="entry name" value="Acetyltransf_17"/>
</dbReference>
<gene>
    <name evidence="3" type="ORF">METZ01_LOCUS113990</name>
</gene>